<dbReference type="CDD" id="cd00037">
    <property type="entry name" value="CLECT"/>
    <property type="match status" value="1"/>
</dbReference>
<dbReference type="PROSITE" id="PS50041">
    <property type="entry name" value="C_TYPE_LECTIN_2"/>
    <property type="match status" value="1"/>
</dbReference>
<name>A0A8S4Q383_OWEFU</name>
<dbReference type="InterPro" id="IPR001304">
    <property type="entry name" value="C-type_lectin-like"/>
</dbReference>
<feature type="domain" description="Sushi" evidence="9">
    <location>
        <begin position="79"/>
        <end position="154"/>
    </location>
</feature>
<keyword evidence="1 6" id="KW-0768">Sushi</keyword>
<evidence type="ECO:0000313" key="10">
    <source>
        <dbReference type="EMBL" id="CAH1801262.1"/>
    </source>
</evidence>
<reference evidence="10" key="1">
    <citation type="submission" date="2022-03" db="EMBL/GenBank/DDBJ databases">
        <authorList>
            <person name="Martin C."/>
        </authorList>
    </citation>
    <scope>NUCLEOTIDE SEQUENCE</scope>
</reference>
<evidence type="ECO:0000259" key="8">
    <source>
        <dbReference type="PROSITE" id="PS50041"/>
    </source>
</evidence>
<dbReference type="InterPro" id="IPR035976">
    <property type="entry name" value="Sushi/SCR/CCP_sf"/>
</dbReference>
<dbReference type="PANTHER" id="PTHR19325">
    <property type="entry name" value="COMPLEMENT COMPONENT-RELATED SUSHI DOMAIN-CONTAINING"/>
    <property type="match status" value="1"/>
</dbReference>
<evidence type="ECO:0000256" key="3">
    <source>
        <dbReference type="ARBA" id="ARBA00022737"/>
    </source>
</evidence>
<comment type="caution">
    <text evidence="6">Lacks conserved residue(s) required for the propagation of feature annotation.</text>
</comment>
<protein>
    <submittedName>
        <fullName evidence="10">Uncharacterized protein</fullName>
    </submittedName>
</protein>
<accession>A0A8S4Q383</accession>
<dbReference type="Proteomes" id="UP000749559">
    <property type="component" value="Unassembled WGS sequence"/>
</dbReference>
<keyword evidence="2" id="KW-0732">Signal</keyword>
<dbReference type="SMART" id="SM00032">
    <property type="entry name" value="CCP"/>
    <property type="match status" value="5"/>
</dbReference>
<comment type="caution">
    <text evidence="10">The sequence shown here is derived from an EMBL/GenBank/DDBJ whole genome shotgun (WGS) entry which is preliminary data.</text>
</comment>
<evidence type="ECO:0000256" key="5">
    <source>
        <dbReference type="ARBA" id="ARBA00023180"/>
    </source>
</evidence>
<proteinExistence type="predicted"/>
<evidence type="ECO:0000256" key="6">
    <source>
        <dbReference type="PROSITE-ProRule" id="PRU00302"/>
    </source>
</evidence>
<dbReference type="CDD" id="cd00033">
    <property type="entry name" value="CCP"/>
    <property type="match status" value="4"/>
</dbReference>
<feature type="region of interest" description="Disordered" evidence="7">
    <location>
        <begin position="181"/>
        <end position="200"/>
    </location>
</feature>
<evidence type="ECO:0000259" key="9">
    <source>
        <dbReference type="PROSITE" id="PS50923"/>
    </source>
</evidence>
<gene>
    <name evidence="10" type="ORF">OFUS_LOCUS25070</name>
</gene>
<dbReference type="InterPro" id="IPR016187">
    <property type="entry name" value="CTDL_fold"/>
</dbReference>
<keyword evidence="11" id="KW-1185">Reference proteome</keyword>
<dbReference type="PANTHER" id="PTHR19325:SF560">
    <property type="entry name" value="SUSHI, VON WILLEBRAND FACTOR TYPE A, EGF AND PENTRAXIN DOMAIN-CONTAINING PROTEIN 1"/>
    <property type="match status" value="1"/>
</dbReference>
<feature type="domain" description="Sushi" evidence="9">
    <location>
        <begin position="866"/>
        <end position="928"/>
    </location>
</feature>
<feature type="domain" description="C-type lectin" evidence="8">
    <location>
        <begin position="754"/>
        <end position="859"/>
    </location>
</feature>
<organism evidence="10 11">
    <name type="scientific">Owenia fusiformis</name>
    <name type="common">Polychaete worm</name>
    <dbReference type="NCBI Taxonomy" id="6347"/>
    <lineage>
        <taxon>Eukaryota</taxon>
        <taxon>Metazoa</taxon>
        <taxon>Spiralia</taxon>
        <taxon>Lophotrochozoa</taxon>
        <taxon>Annelida</taxon>
        <taxon>Polychaeta</taxon>
        <taxon>Sedentaria</taxon>
        <taxon>Canalipalpata</taxon>
        <taxon>Sabellida</taxon>
        <taxon>Oweniida</taxon>
        <taxon>Oweniidae</taxon>
        <taxon>Owenia</taxon>
    </lineage>
</organism>
<dbReference type="InterPro" id="IPR000436">
    <property type="entry name" value="Sushi_SCR_CCP_dom"/>
</dbReference>
<evidence type="ECO:0000256" key="4">
    <source>
        <dbReference type="ARBA" id="ARBA00023157"/>
    </source>
</evidence>
<dbReference type="Gene3D" id="2.10.70.10">
    <property type="entry name" value="Complement Module, domain 1"/>
    <property type="match status" value="5"/>
</dbReference>
<dbReference type="SMART" id="SM00034">
    <property type="entry name" value="CLECT"/>
    <property type="match status" value="2"/>
</dbReference>
<evidence type="ECO:0000256" key="2">
    <source>
        <dbReference type="ARBA" id="ARBA00022729"/>
    </source>
</evidence>
<evidence type="ECO:0000256" key="1">
    <source>
        <dbReference type="ARBA" id="ARBA00022659"/>
    </source>
</evidence>
<feature type="non-terminal residue" evidence="10">
    <location>
        <position position="1"/>
    </location>
</feature>
<feature type="domain" description="Sushi" evidence="9">
    <location>
        <begin position="500"/>
        <end position="559"/>
    </location>
</feature>
<keyword evidence="5" id="KW-0325">Glycoprotein</keyword>
<dbReference type="InterPro" id="IPR050350">
    <property type="entry name" value="Compl-Cell_Adhes-Reg"/>
</dbReference>
<keyword evidence="3" id="KW-0677">Repeat</keyword>
<sequence length="1110" mass="125586">MAVISSIEILKLVQRHLDVTQRERNKYWVIADRTYLPKFNESWCVKAELKKGWWSTRVELKYFRPLLGETGCERQRYGVVCQYEPLNATSCRKLEAPRFGYISGQSRTVGSRVVLGCIPGYVPTQAIGGSYQTAFVRQCLPSGAWSGDSPQCKLAPETTPGSTMVTAATTPQSGTIRIHSTAAPTPGIPTTPSVPRNTSTCELSRRNAPLAIYMKCPTHMMVQVDSAFIYANDTVPCVTRNKHCTFDILSIANTTCASKKVCRVETGPISKKNKGLCCRDLTCHSVTYHCVPARCPEPSKPNNGTVVTSPPSKSFVRSWEEQAKYTCDKDFTLTGPRTRKCSRYRKYVYFDNDEYYYNWNGKIPVCTIDSSLCKATTNKLEVYGNTCYQFFEAQTHSYTQAESACKALDGWEFAVVSNEAILDIINSHMNARYRSSQRYWLKVDKNYKKGVNDSLCAYAHVYVPTYSSPYTRIRYFSSEKGNDCNNKYGHICQYRPTTRNTCPDIKVPNGFAHMKSRAVDSVATLGCNPGWIATPRRDDYTRVCMKNGMWSGITPYCEANLTDTSCSRTDYGDKNVFSLECDFKSMVKIDRATLYPNSTDACTRTNQDCTLNITELAIRNCKHQQKCQLSLNSYAKQNKKTCCAPLVCHNIAYHCVPGKCDVPQPPTNGKVTTEFNADPLSDLSDSWKAAATYTCDINFSLYGNSVRKCEQRQKRQMSSLFVDGGFEYTWERRTPACNVDETLCPATAFKKETLGRMCYEFHDDQQKTFQNAKEACESRRWKLATVINADTLRLIRHHMDYEYRSNYKYWVNVDPKFSDSFDTAWCTYAYFAPPRGAIGYYDPKKNDGRCSNKYGYICEYEALKATSCDALVTPRNAYRTGTSRAVGSTVTFRCFPGYTPFPFRSSRTYTRQCLDNGEWDGVTPFCRIIPILPTTPSRPAETTTTPVPTTTMPMFETRKGANESSCAKDYWGDKPTFYLRCPEGFMIIVTNAILHPERTSKSCDVQNTPDCTHNFTERAAANCEYTEVCRMPLHSYIGENKGSCCEEIWCHEVDYYCVEAKCRDPPAPLNGTVVTRTPPKIEGEPLNSWDQNGLAMYTCDKKFELVGQDT</sequence>
<feature type="domain" description="Sushi" evidence="9">
    <location>
        <begin position="293"/>
        <end position="368"/>
    </location>
</feature>
<dbReference type="AlphaFoldDB" id="A0A8S4Q383"/>
<dbReference type="SUPFAM" id="SSF57535">
    <property type="entry name" value="Complement control module/SCR domain"/>
    <property type="match status" value="5"/>
</dbReference>
<evidence type="ECO:0000313" key="11">
    <source>
        <dbReference type="Proteomes" id="UP000749559"/>
    </source>
</evidence>
<dbReference type="InterPro" id="IPR016186">
    <property type="entry name" value="C-type_lectin-like/link_sf"/>
</dbReference>
<dbReference type="Pfam" id="PF00084">
    <property type="entry name" value="Sushi"/>
    <property type="match status" value="4"/>
</dbReference>
<evidence type="ECO:0000256" key="7">
    <source>
        <dbReference type="SAM" id="MobiDB-lite"/>
    </source>
</evidence>
<feature type="compositionally biased region" description="Low complexity" evidence="7">
    <location>
        <begin position="181"/>
        <end position="191"/>
    </location>
</feature>
<dbReference type="SUPFAM" id="SSF56436">
    <property type="entry name" value="C-type lectin-like"/>
    <property type="match status" value="2"/>
</dbReference>
<dbReference type="Gene3D" id="3.10.100.10">
    <property type="entry name" value="Mannose-Binding Protein A, subunit A"/>
    <property type="match status" value="2"/>
</dbReference>
<dbReference type="EMBL" id="CAIIXF020000012">
    <property type="protein sequence ID" value="CAH1801262.1"/>
    <property type="molecule type" value="Genomic_DNA"/>
</dbReference>
<dbReference type="PROSITE" id="PS50923">
    <property type="entry name" value="SUSHI"/>
    <property type="match status" value="4"/>
</dbReference>
<keyword evidence="4" id="KW-1015">Disulfide bond</keyword>